<reference evidence="1" key="1">
    <citation type="submission" date="2019-03" db="EMBL/GenBank/DDBJ databases">
        <title>Single cell metagenomics reveals metabolic interactions within the superorganism composed of flagellate Streblomastix strix and complex community of Bacteroidetes bacteria on its surface.</title>
        <authorList>
            <person name="Treitli S.C."/>
            <person name="Kolisko M."/>
            <person name="Husnik F."/>
            <person name="Keeling P."/>
            <person name="Hampl V."/>
        </authorList>
    </citation>
    <scope>NUCLEOTIDE SEQUENCE</scope>
    <source>
        <strain evidence="1">STM</strain>
    </source>
</reference>
<protein>
    <recommendedName>
        <fullName evidence="2">DUF2764 domain-containing protein</fullName>
    </recommendedName>
</protein>
<dbReference type="Pfam" id="PF10962">
    <property type="entry name" value="DUF2764"/>
    <property type="match status" value="1"/>
</dbReference>
<evidence type="ECO:0000313" key="1">
    <source>
        <dbReference type="EMBL" id="KAA6321809.1"/>
    </source>
</evidence>
<dbReference type="AlphaFoldDB" id="A0A5J4QKH7"/>
<dbReference type="EMBL" id="SNRY01003209">
    <property type="protein sequence ID" value="KAA6321809.1"/>
    <property type="molecule type" value="Genomic_DNA"/>
</dbReference>
<name>A0A5J4QKH7_9ZZZZ</name>
<comment type="caution">
    <text evidence="1">The sequence shown here is derived from an EMBL/GenBank/DDBJ whole genome shotgun (WGS) entry which is preliminary data.</text>
</comment>
<dbReference type="InterPro" id="IPR024492">
    <property type="entry name" value="DUF2764"/>
</dbReference>
<accession>A0A5J4QKH7</accession>
<gene>
    <name evidence="1" type="ORF">EZS27_028581</name>
</gene>
<evidence type="ECO:0008006" key="2">
    <source>
        <dbReference type="Google" id="ProtNLM"/>
    </source>
</evidence>
<proteinExistence type="predicted"/>
<organism evidence="1">
    <name type="scientific">termite gut metagenome</name>
    <dbReference type="NCBI Taxonomy" id="433724"/>
    <lineage>
        <taxon>unclassified sequences</taxon>
        <taxon>metagenomes</taxon>
        <taxon>organismal metagenomes</taxon>
    </lineage>
</organism>
<sequence>MSKHYYLIASLPELTLDDNKLSYTVADFKEELYASLSDAADKKLIDLFYLQFDNKNVLRLLENKEAVIDTRGNYSSEELFEYISLAKEAGEVDPKLFPTYLSAFVSEYFNVSESSGGNDVFREDRLATLYYEYGMQSGNDFISSWFELNLNVNNILVALTARKHKLEIAPLIVGNTEVSEVLRTSGARDFGLSGDVNYFDHVLKINDTQELLEREKKTDTMKWDWIEEVNFFNYFTIEHLYAFLLQLEMIERWISLDKEKGNQLFRSIIDSLKQLNVEN</sequence>